<name>A0ACB9LI05_9MYRT</name>
<protein>
    <submittedName>
        <fullName evidence="1">Uncharacterized protein</fullName>
    </submittedName>
</protein>
<proteinExistence type="predicted"/>
<evidence type="ECO:0000313" key="1">
    <source>
        <dbReference type="EMBL" id="KAI4310881.1"/>
    </source>
</evidence>
<comment type="caution">
    <text evidence="1">The sequence shown here is derived from an EMBL/GenBank/DDBJ whole genome shotgun (WGS) entry which is preliminary data.</text>
</comment>
<dbReference type="Proteomes" id="UP001057402">
    <property type="component" value="Chromosome 11"/>
</dbReference>
<evidence type="ECO:0000313" key="2">
    <source>
        <dbReference type="Proteomes" id="UP001057402"/>
    </source>
</evidence>
<sequence length="175" mass="19474">MLMNRRLIVVGGTGNCSCCCESLIYNCAEKFITHQLRSSEHKPVARSVNELKREARAAKKLKQTTLEVVLERPPPTAGWSRNLSLLLAVVTLREQTCSSACRGLWNPLLSILGGSLVSFGNPLLPQGQVLILFWLQFFVSTEDTLSEVILGVLMYSLCGRKFMSAIGRMELDRVM</sequence>
<reference evidence="2" key="1">
    <citation type="journal article" date="2023" name="Front. Plant Sci.">
        <title>Chromosomal-level genome assembly of Melastoma candidum provides insights into trichome evolution.</title>
        <authorList>
            <person name="Zhong Y."/>
            <person name="Wu W."/>
            <person name="Sun C."/>
            <person name="Zou P."/>
            <person name="Liu Y."/>
            <person name="Dai S."/>
            <person name="Zhou R."/>
        </authorList>
    </citation>
    <scope>NUCLEOTIDE SEQUENCE [LARGE SCALE GENOMIC DNA]</scope>
</reference>
<keyword evidence="2" id="KW-1185">Reference proteome</keyword>
<gene>
    <name evidence="1" type="ORF">MLD38_035827</name>
</gene>
<dbReference type="EMBL" id="CM042890">
    <property type="protein sequence ID" value="KAI4310881.1"/>
    <property type="molecule type" value="Genomic_DNA"/>
</dbReference>
<organism evidence="1 2">
    <name type="scientific">Melastoma candidum</name>
    <dbReference type="NCBI Taxonomy" id="119954"/>
    <lineage>
        <taxon>Eukaryota</taxon>
        <taxon>Viridiplantae</taxon>
        <taxon>Streptophyta</taxon>
        <taxon>Embryophyta</taxon>
        <taxon>Tracheophyta</taxon>
        <taxon>Spermatophyta</taxon>
        <taxon>Magnoliopsida</taxon>
        <taxon>eudicotyledons</taxon>
        <taxon>Gunneridae</taxon>
        <taxon>Pentapetalae</taxon>
        <taxon>rosids</taxon>
        <taxon>malvids</taxon>
        <taxon>Myrtales</taxon>
        <taxon>Melastomataceae</taxon>
        <taxon>Melastomatoideae</taxon>
        <taxon>Melastomateae</taxon>
        <taxon>Melastoma</taxon>
    </lineage>
</organism>
<accession>A0ACB9LI05</accession>